<feature type="compositionally biased region" description="Polar residues" evidence="1">
    <location>
        <begin position="726"/>
        <end position="737"/>
    </location>
</feature>
<evidence type="ECO:0000256" key="1">
    <source>
        <dbReference type="SAM" id="MobiDB-lite"/>
    </source>
</evidence>
<feature type="compositionally biased region" description="Basic and acidic residues" evidence="1">
    <location>
        <begin position="1420"/>
        <end position="1430"/>
    </location>
</feature>
<feature type="compositionally biased region" description="Basic and acidic residues" evidence="1">
    <location>
        <begin position="702"/>
        <end position="715"/>
    </location>
</feature>
<feature type="region of interest" description="Disordered" evidence="1">
    <location>
        <begin position="164"/>
        <end position="216"/>
    </location>
</feature>
<comment type="caution">
    <text evidence="2">The sequence shown here is derived from an EMBL/GenBank/DDBJ whole genome shotgun (WGS) entry which is preliminary data.</text>
</comment>
<dbReference type="EMBL" id="CAOQHR010000002">
    <property type="protein sequence ID" value="CAI6301600.1"/>
    <property type="molecule type" value="Genomic_DNA"/>
</dbReference>
<feature type="compositionally biased region" description="Low complexity" evidence="1">
    <location>
        <begin position="656"/>
        <end position="668"/>
    </location>
</feature>
<feature type="compositionally biased region" description="Polar residues" evidence="1">
    <location>
        <begin position="518"/>
        <end position="540"/>
    </location>
</feature>
<feature type="region of interest" description="Disordered" evidence="1">
    <location>
        <begin position="618"/>
        <end position="637"/>
    </location>
</feature>
<feature type="compositionally biased region" description="Low complexity" evidence="1">
    <location>
        <begin position="173"/>
        <end position="182"/>
    </location>
</feature>
<feature type="compositionally biased region" description="Low complexity" evidence="1">
    <location>
        <begin position="503"/>
        <end position="515"/>
    </location>
</feature>
<reference evidence="2" key="1">
    <citation type="submission" date="2023-01" db="EMBL/GenBank/DDBJ databases">
        <authorList>
            <person name="Van Ghelder C."/>
            <person name="Rancurel C."/>
        </authorList>
    </citation>
    <scope>NUCLEOTIDE SEQUENCE</scope>
    <source>
        <strain evidence="2">CNCM I-4278</strain>
    </source>
</reference>
<organism evidence="2 3">
    <name type="scientific">Periconia digitata</name>
    <dbReference type="NCBI Taxonomy" id="1303443"/>
    <lineage>
        <taxon>Eukaryota</taxon>
        <taxon>Fungi</taxon>
        <taxon>Dikarya</taxon>
        <taxon>Ascomycota</taxon>
        <taxon>Pezizomycotina</taxon>
        <taxon>Dothideomycetes</taxon>
        <taxon>Pleosporomycetidae</taxon>
        <taxon>Pleosporales</taxon>
        <taxon>Massarineae</taxon>
        <taxon>Periconiaceae</taxon>
        <taxon>Periconia</taxon>
    </lineage>
</organism>
<feature type="compositionally biased region" description="Polar residues" evidence="1">
    <location>
        <begin position="437"/>
        <end position="453"/>
    </location>
</feature>
<feature type="compositionally biased region" description="Polar residues" evidence="1">
    <location>
        <begin position="836"/>
        <end position="872"/>
    </location>
</feature>
<evidence type="ECO:0000313" key="2">
    <source>
        <dbReference type="EMBL" id="CAI6301600.1"/>
    </source>
</evidence>
<dbReference type="Proteomes" id="UP001152607">
    <property type="component" value="Unassembled WGS sequence"/>
</dbReference>
<feature type="region of interest" description="Disordered" evidence="1">
    <location>
        <begin position="1369"/>
        <end position="1430"/>
    </location>
</feature>
<evidence type="ECO:0000313" key="3">
    <source>
        <dbReference type="Proteomes" id="UP001152607"/>
    </source>
</evidence>
<name>A0A9W4U5K4_9PLEO</name>
<keyword evidence="3" id="KW-1185">Reference proteome</keyword>
<feature type="compositionally biased region" description="Polar residues" evidence="1">
    <location>
        <begin position="1137"/>
        <end position="1152"/>
    </location>
</feature>
<accession>A0A9W4U5K4</accession>
<feature type="compositionally biased region" description="Polar residues" evidence="1">
    <location>
        <begin position="1316"/>
        <end position="1326"/>
    </location>
</feature>
<feature type="region of interest" description="Disordered" evidence="1">
    <location>
        <begin position="413"/>
        <end position="540"/>
    </location>
</feature>
<feature type="region of interest" description="Disordered" evidence="1">
    <location>
        <begin position="651"/>
        <end position="685"/>
    </location>
</feature>
<feature type="region of interest" description="Disordered" evidence="1">
    <location>
        <begin position="1038"/>
        <end position="1175"/>
    </location>
</feature>
<dbReference type="OrthoDB" id="194139at2759"/>
<gene>
    <name evidence="2" type="ORF">PDIGIT_LOCUS2858</name>
</gene>
<proteinExistence type="predicted"/>
<feature type="region of interest" description="Disordered" evidence="1">
    <location>
        <begin position="1309"/>
        <end position="1353"/>
    </location>
</feature>
<feature type="compositionally biased region" description="Low complexity" evidence="1">
    <location>
        <begin position="1038"/>
        <end position="1059"/>
    </location>
</feature>
<feature type="region of interest" description="Disordered" evidence="1">
    <location>
        <begin position="979"/>
        <end position="1025"/>
    </location>
</feature>
<feature type="region of interest" description="Disordered" evidence="1">
    <location>
        <begin position="833"/>
        <end position="872"/>
    </location>
</feature>
<feature type="region of interest" description="Disordered" evidence="1">
    <location>
        <begin position="699"/>
        <end position="737"/>
    </location>
</feature>
<protein>
    <submittedName>
        <fullName evidence="2">Uncharacterized protein</fullName>
    </submittedName>
</protein>
<feature type="compositionally biased region" description="Low complexity" evidence="1">
    <location>
        <begin position="1073"/>
        <end position="1083"/>
    </location>
</feature>
<feature type="compositionally biased region" description="Basic and acidic residues" evidence="1">
    <location>
        <begin position="998"/>
        <end position="1016"/>
    </location>
</feature>
<sequence length="1430" mass="155510">MITRLLGNNDLNATGGYGFRQIFIVIVTEEARHLRKLRRGAEGAIRGSCNCNTAIWRRLSKRCQLSPFIPGMTIIVFGCFGPQSILSTTLDTPAAALVMLARSGSDAGNRLRRSKSTSTVQRQIVTIPEPLDYPALAQQHALAAATTAFARAHDNAAMDRLNIGTSHLDRTKSTSSRKSISSQGSHFPPRGSSFRSTHNAHRQQTSNVQRQSQGAMPIESFPAFYPTPAVERPHSAQPSILLNENMRPGSQLNSQRRSAASSITSQQIRKARSMYYASSVQTGSPIARPPTKYLVNPPLANMIPDPLAPVSATHNRPLTPLPMATSRAPQIPVEIAPGETIDRARDKYLQTFQQRQTKHKPSLFLAPFKKRQEKTKSKDRPVSAGLVSVSSVWRQNPGEILLESLDDFGMPKQKKEKRSFSGSIKNKIKKVFRRTSHSSTEAPAQHANTSRDYSSYMPAQRESSYIPEPNFEIPSPDDLTLTRMRSRTPALERAPSPFVRAVSRGSNTSGGSTRSLHSEQNLTHTSSRVTSWNDSSASGTLTQREIKRLTVIHEAKDSIGSDADGTLIASPKEKVLPPPASGAFTQPALVESLLDTSSTPVDPKRVFSTLMKEIDASKPLPVSTTTSDGSPSTESDIFESSATKELHVVAQRDVHSSGSRSFRPSMSSDQPFQRPATAKSKSSSIRSFSKILRSTIRTVTPSERKVSDKPERTESIRGAVRVPRPSTATSSESDASQGIDQVVNLAAMRGNPLSHSCSQTITHEPQTSRPSAEQIHRRIARSKDRWKSQLDEHMPNRTLYDEHQPYEHSKTIAQTITVTPKSTNSIHLPMEKVGDSQKSSQEQVTPVHASQKSPTSRQLLSPLSPSVYSRNTDGMSILPNDSILSFEEARGSEGGSAIISHSRSVRSYAIGTPSPQRASDSTHSSRDWKAWLSHEVSELTASSSEDIAINESYVPSTGHQRELTQIDDDSMTVVRASMDMPTPRQDPIRSVNTSSSFGDRKIPFKQNDHPASDREPPATPGTANLPAKSLTLITKTLSPVHSGNSSGSASPSGSTPRSSRMNERFPFIETGRRSSSFSARMSRIAGTPPDGSPGSSMKSKAGTPPSRIYTDISAPGSNRTIVHESQSRPSKPGEPANISTTCKENLTPTSSKLKFGDLPSTPKVQFSPANMSRPRSMLPLSSATINRNPSPVAKYTVNQMETPKSSPLSTLAIDPLRRRLKTTLSPASPEKAVLRPKSAFDLRSMKSSVVLTPTKLNNQVAPTNIESKNLEPTKPVADGEKPSGHRRATYRVSAIDNETLRMLIESPWAVSGAPSPRTSLDATSQALLPRSKRPTLKGPSALALNKEPSPGAEGRIIDTLLDTQVTPLDFGGDGGRATAGQRMAERFLRERSVGRGNDFEDKGTSPREGSLKSEGQGGGKLEREDTPAFL</sequence>
<feature type="compositionally biased region" description="Basic residues" evidence="1">
    <location>
        <begin position="426"/>
        <end position="436"/>
    </location>
</feature>
<feature type="compositionally biased region" description="Basic and acidic residues" evidence="1">
    <location>
        <begin position="1383"/>
        <end position="1411"/>
    </location>
</feature>
<feature type="compositionally biased region" description="Polar residues" evidence="1">
    <location>
        <begin position="622"/>
        <end position="637"/>
    </location>
</feature>
<feature type="compositionally biased region" description="Polar residues" evidence="1">
    <location>
        <begin position="193"/>
        <end position="214"/>
    </location>
</feature>